<feature type="transmembrane region" description="Helical" evidence="7">
    <location>
        <begin position="83"/>
        <end position="102"/>
    </location>
</feature>
<reference evidence="9 10" key="1">
    <citation type="submission" date="2022-03" db="EMBL/GenBank/DDBJ databases">
        <title>Novel taxa within the pig intestine.</title>
        <authorList>
            <person name="Wylensek D."/>
            <person name="Bishof K."/>
            <person name="Afrizal A."/>
            <person name="Clavel T."/>
        </authorList>
    </citation>
    <scope>NUCLEOTIDE SEQUENCE [LARGE SCALE GENOMIC DNA]</scope>
    <source>
        <strain evidence="9 10">CLA-KB-P133</strain>
    </source>
</reference>
<keyword evidence="3 9" id="KW-0808">Transferase</keyword>
<dbReference type="AlphaFoldDB" id="A0AB35U8Z5"/>
<proteinExistence type="inferred from homology"/>
<keyword evidence="10" id="KW-1185">Reference proteome</keyword>
<feature type="transmembrane region" description="Helical" evidence="7">
    <location>
        <begin position="40"/>
        <end position="62"/>
    </location>
</feature>
<keyword evidence="5 7" id="KW-1133">Transmembrane helix</keyword>
<accession>A0AB35U8Z5</accession>
<keyword evidence="4 7" id="KW-0812">Transmembrane</keyword>
<evidence type="ECO:0000313" key="10">
    <source>
        <dbReference type="Proteomes" id="UP001286174"/>
    </source>
</evidence>
<evidence type="ECO:0000256" key="5">
    <source>
        <dbReference type="ARBA" id="ARBA00022989"/>
    </source>
</evidence>
<evidence type="ECO:0000256" key="1">
    <source>
        <dbReference type="ARBA" id="ARBA00004141"/>
    </source>
</evidence>
<dbReference type="EMBL" id="JALBUR010000020">
    <property type="protein sequence ID" value="MDX8420030.1"/>
    <property type="molecule type" value="Genomic_DNA"/>
</dbReference>
<feature type="transmembrane region" description="Helical" evidence="7">
    <location>
        <begin position="12"/>
        <end position="34"/>
    </location>
</feature>
<dbReference type="GO" id="GO:0016780">
    <property type="term" value="F:phosphotransferase activity, for other substituted phosphate groups"/>
    <property type="evidence" value="ECO:0007669"/>
    <property type="project" value="TreeGrafter"/>
</dbReference>
<feature type="transmembrane region" description="Helical" evidence="7">
    <location>
        <begin position="114"/>
        <end position="131"/>
    </location>
</feature>
<dbReference type="Proteomes" id="UP001286174">
    <property type="component" value="Unassembled WGS sequence"/>
</dbReference>
<sequence>MYPLKNKYLKHLDFIVTDILILTISYVLGCLLYSAMAGTVFIASSVLFRHELVALAACFLMTNLFNEPYRNILKRDKWMEMRACLKHTVQMAVIEIAILFFVHDLTAVSRLTFLYTWIIYYVLETGFRLFWKRMLRHHILHGRKEAKSSVLLVTRYDRVRQVMNALNISQYGSFFISGIFLTDYQEDRDKDTEYDGIHVLGSADEIGAYTAHHWVDGVIIDVTTYEAFKAISVHFERMGIPTHRVLTILPKKHENNYIEVQKLGKVVVASHMMRDVSVLQRFGKRTMDIVGGIVGCIFTGIIFIFVAPQIYHASPGPIFFAQERIGKNGRRFKMYKFRSMYLDAEERKKELMKQNKMNGLMFKMDDDPRIIGSEKKDKNGKPKGIGNFIRNTSLDEFPQFFNVLKGDMSLVGTRPPTVDEWNQYSEEHRIRMAMRPGITGMWQVSGRSNITDFNEIVRLDEEYIANWTVGMDVRIIARTVTQVLHHDGAE</sequence>
<dbReference type="GO" id="GO:0016020">
    <property type="term" value="C:membrane"/>
    <property type="evidence" value="ECO:0007669"/>
    <property type="project" value="UniProtKB-SubCell"/>
</dbReference>
<evidence type="ECO:0000313" key="9">
    <source>
        <dbReference type="EMBL" id="MDX8420030.1"/>
    </source>
</evidence>
<dbReference type="RefSeq" id="WP_370596271.1">
    <property type="nucleotide sequence ID" value="NZ_JALBUR010000020.1"/>
</dbReference>
<comment type="caution">
    <text evidence="9">The sequence shown here is derived from an EMBL/GenBank/DDBJ whole genome shotgun (WGS) entry which is preliminary data.</text>
</comment>
<dbReference type="Pfam" id="PF02397">
    <property type="entry name" value="Bac_transf"/>
    <property type="match status" value="1"/>
</dbReference>
<feature type="domain" description="Bacterial sugar transferase" evidence="8">
    <location>
        <begin position="284"/>
        <end position="484"/>
    </location>
</feature>
<dbReference type="Pfam" id="PF13727">
    <property type="entry name" value="CoA_binding_3"/>
    <property type="match status" value="1"/>
</dbReference>
<evidence type="ECO:0000256" key="7">
    <source>
        <dbReference type="SAM" id="Phobius"/>
    </source>
</evidence>
<gene>
    <name evidence="9" type="ORF">MOZ60_07965</name>
</gene>
<evidence type="ECO:0000256" key="4">
    <source>
        <dbReference type="ARBA" id="ARBA00022692"/>
    </source>
</evidence>
<dbReference type="NCBIfam" id="TIGR03025">
    <property type="entry name" value="EPS_sugtrans"/>
    <property type="match status" value="1"/>
</dbReference>
<organism evidence="9 10">
    <name type="scientific">Grylomicrobium aquisgranensis</name>
    <dbReference type="NCBI Taxonomy" id="2926318"/>
    <lineage>
        <taxon>Bacteria</taxon>
        <taxon>Bacillati</taxon>
        <taxon>Bacillota</taxon>
        <taxon>Erysipelotrichia</taxon>
        <taxon>Erysipelotrichales</taxon>
        <taxon>Erysipelotrichaceae</taxon>
        <taxon>Grylomicrobium</taxon>
    </lineage>
</organism>
<protein>
    <submittedName>
        <fullName evidence="9">Sugar transferase</fullName>
    </submittedName>
</protein>
<dbReference type="InterPro" id="IPR017475">
    <property type="entry name" value="EPS_sugar_tfrase"/>
</dbReference>
<comment type="similarity">
    <text evidence="2">Belongs to the bacterial sugar transferase family.</text>
</comment>
<comment type="subcellular location">
    <subcellularLocation>
        <location evidence="1">Membrane</location>
        <topology evidence="1">Multi-pass membrane protein</topology>
    </subcellularLocation>
</comment>
<dbReference type="PANTHER" id="PTHR30576:SF10">
    <property type="entry name" value="SLL5057 PROTEIN"/>
    <property type="match status" value="1"/>
</dbReference>
<dbReference type="PANTHER" id="PTHR30576">
    <property type="entry name" value="COLANIC BIOSYNTHESIS UDP-GLUCOSE LIPID CARRIER TRANSFERASE"/>
    <property type="match status" value="1"/>
</dbReference>
<dbReference type="InterPro" id="IPR003362">
    <property type="entry name" value="Bact_transf"/>
</dbReference>
<evidence type="ECO:0000256" key="2">
    <source>
        <dbReference type="ARBA" id="ARBA00006464"/>
    </source>
</evidence>
<feature type="transmembrane region" description="Helical" evidence="7">
    <location>
        <begin position="289"/>
        <end position="311"/>
    </location>
</feature>
<evidence type="ECO:0000259" key="8">
    <source>
        <dbReference type="Pfam" id="PF02397"/>
    </source>
</evidence>
<evidence type="ECO:0000256" key="3">
    <source>
        <dbReference type="ARBA" id="ARBA00022679"/>
    </source>
</evidence>
<evidence type="ECO:0000256" key="6">
    <source>
        <dbReference type="ARBA" id="ARBA00023136"/>
    </source>
</evidence>
<name>A0AB35U8Z5_9FIRM</name>
<keyword evidence="6 7" id="KW-0472">Membrane</keyword>